<comment type="caution">
    <text evidence="1">The sequence shown here is derived from an EMBL/GenBank/DDBJ whole genome shotgun (WGS) entry which is preliminary data.</text>
</comment>
<evidence type="ECO:0000313" key="1">
    <source>
        <dbReference type="EMBL" id="PZP56305.1"/>
    </source>
</evidence>
<dbReference type="PANTHER" id="PTHR38767:SF1">
    <property type="entry name" value="DNA POLYMERASE III SUBUNIT CHI"/>
    <property type="match status" value="1"/>
</dbReference>
<accession>A0A2W5FJS2</accession>
<dbReference type="GO" id="GO:0003677">
    <property type="term" value="F:DNA binding"/>
    <property type="evidence" value="ECO:0007669"/>
    <property type="project" value="InterPro"/>
</dbReference>
<dbReference type="SUPFAM" id="SSF102400">
    <property type="entry name" value="DNA polymerase III chi subunit"/>
    <property type="match status" value="1"/>
</dbReference>
<dbReference type="InterPro" id="IPR007459">
    <property type="entry name" value="DNA_pol3_chi"/>
</dbReference>
<dbReference type="AlphaFoldDB" id="A0A2W5FJS2"/>
<sequence length="122" mass="13788">RGHRILIRLRDEAEAARLNDFLWTNKPESFLPHGTAQDGNAELQPVFLTATNDNPNEADTLFLMPGAESSGIDAFKLCCDIIDGHSEEDIADARSRYRDWKAQGHALSYWQQDDAGKWEQKS</sequence>
<dbReference type="InterPro" id="IPR036768">
    <property type="entry name" value="PolIII_chi_sf"/>
</dbReference>
<dbReference type="GO" id="GO:0032298">
    <property type="term" value="P:positive regulation of DNA-templated DNA replication initiation"/>
    <property type="evidence" value="ECO:0007669"/>
    <property type="project" value="TreeGrafter"/>
</dbReference>
<dbReference type="Proteomes" id="UP000249739">
    <property type="component" value="Unassembled WGS sequence"/>
</dbReference>
<dbReference type="PANTHER" id="PTHR38767">
    <property type="entry name" value="DNA POLYMERASE III SUBUNIT CHI"/>
    <property type="match status" value="1"/>
</dbReference>
<dbReference type="GO" id="GO:0003887">
    <property type="term" value="F:DNA-directed DNA polymerase activity"/>
    <property type="evidence" value="ECO:0007669"/>
    <property type="project" value="InterPro"/>
</dbReference>
<dbReference type="EMBL" id="QFOT01000030">
    <property type="protein sequence ID" value="PZP56305.1"/>
    <property type="molecule type" value="Genomic_DNA"/>
</dbReference>
<reference evidence="1 2" key="1">
    <citation type="submission" date="2017-08" db="EMBL/GenBank/DDBJ databases">
        <title>Infants hospitalized years apart are colonized by the same room-sourced microbial strains.</title>
        <authorList>
            <person name="Brooks B."/>
            <person name="Olm M.R."/>
            <person name="Firek B.A."/>
            <person name="Baker R."/>
            <person name="Thomas B.C."/>
            <person name="Morowitz M.J."/>
            <person name="Banfield J.F."/>
        </authorList>
    </citation>
    <scope>NUCLEOTIDE SEQUENCE [LARGE SCALE GENOMIC DNA]</scope>
    <source>
        <strain evidence="1">S2_006_000_R2_64</strain>
    </source>
</reference>
<protein>
    <submittedName>
        <fullName evidence="1">DNA polymerase III subunit chi</fullName>
    </submittedName>
</protein>
<gene>
    <name evidence="1" type="ORF">DI586_04070</name>
</gene>
<name>A0A2W5FJS2_9BACT</name>
<evidence type="ECO:0000313" key="2">
    <source>
        <dbReference type="Proteomes" id="UP000249739"/>
    </source>
</evidence>
<feature type="non-terminal residue" evidence="1">
    <location>
        <position position="1"/>
    </location>
</feature>
<dbReference type="Gene3D" id="3.40.50.10110">
    <property type="entry name" value="DNA polymerase III subunit chi"/>
    <property type="match status" value="1"/>
</dbReference>
<dbReference type="Pfam" id="PF04364">
    <property type="entry name" value="DNA_pol3_chi"/>
    <property type="match status" value="1"/>
</dbReference>
<organism evidence="1 2">
    <name type="scientific">Micavibrio aeruginosavorus</name>
    <dbReference type="NCBI Taxonomy" id="349221"/>
    <lineage>
        <taxon>Bacteria</taxon>
        <taxon>Pseudomonadati</taxon>
        <taxon>Bdellovibrionota</taxon>
        <taxon>Bdellovibrionia</taxon>
        <taxon>Bdellovibrionales</taxon>
        <taxon>Pseudobdellovibrionaceae</taxon>
        <taxon>Micavibrio</taxon>
    </lineage>
</organism>
<proteinExistence type="predicted"/>
<dbReference type="GO" id="GO:0006260">
    <property type="term" value="P:DNA replication"/>
    <property type="evidence" value="ECO:0007669"/>
    <property type="project" value="InterPro"/>
</dbReference>